<keyword evidence="3" id="KW-1185">Reference proteome</keyword>
<dbReference type="RefSeq" id="WP_227777240.1">
    <property type="nucleotide sequence ID" value="NZ_BAABKX010000004.1"/>
</dbReference>
<dbReference type="EMBL" id="BAABKX010000004">
    <property type="protein sequence ID" value="GAA5049269.1"/>
    <property type="molecule type" value="Genomic_DNA"/>
</dbReference>
<dbReference type="Proteomes" id="UP001501729">
    <property type="component" value="Unassembled WGS sequence"/>
</dbReference>
<accession>A0AAV3UGD3</accession>
<sequence>MAIGQSSEAVDEQAVSDDAFAEMMGIELEADEQTLARPATDDDSLPTREELWAVVKQQSKQLEQQHTHINQLTERVSELEDDQEKATQSRQDLAKNTTEAKDDAEKAREIAKSASATANQLKADIDDSNDETAAAPEVEESSSPLDFFANCTQYKVKQMFSEKNKKNAFRAIVVAKRWDEFATRRADGSGVFWTRADLKEALTAIEGEKPHGTTVTRVWEKLVELGGHDVTEATRQISRRQEKKEIIAMEHEAAERLLESRYVGLDLLETTDEKTITGGVTPVVTRGERSTV</sequence>
<name>A0AAV3UGD3_9EURY</name>
<gene>
    <name evidence="2" type="ORF">GCM10025751_21920</name>
</gene>
<comment type="caution">
    <text evidence="2">The sequence shown here is derived from an EMBL/GenBank/DDBJ whole genome shotgun (WGS) entry which is preliminary data.</text>
</comment>
<proteinExistence type="predicted"/>
<organism evidence="2 3">
    <name type="scientific">Haladaptatus pallidirubidus</name>
    <dbReference type="NCBI Taxonomy" id="1008152"/>
    <lineage>
        <taxon>Archaea</taxon>
        <taxon>Methanobacteriati</taxon>
        <taxon>Methanobacteriota</taxon>
        <taxon>Stenosarchaea group</taxon>
        <taxon>Halobacteria</taxon>
        <taxon>Halobacteriales</taxon>
        <taxon>Haladaptataceae</taxon>
        <taxon>Haladaptatus</taxon>
    </lineage>
</organism>
<feature type="compositionally biased region" description="Polar residues" evidence="1">
    <location>
        <begin position="86"/>
        <end position="97"/>
    </location>
</feature>
<evidence type="ECO:0000256" key="1">
    <source>
        <dbReference type="SAM" id="MobiDB-lite"/>
    </source>
</evidence>
<dbReference type="AlphaFoldDB" id="A0AAV3UGD3"/>
<feature type="compositionally biased region" description="Basic and acidic residues" evidence="1">
    <location>
        <begin position="98"/>
        <end position="111"/>
    </location>
</feature>
<reference evidence="2 3" key="1">
    <citation type="journal article" date="2019" name="Int. J. Syst. Evol. Microbiol.">
        <title>The Global Catalogue of Microorganisms (GCM) 10K type strain sequencing project: providing services to taxonomists for standard genome sequencing and annotation.</title>
        <authorList>
            <consortium name="The Broad Institute Genomics Platform"/>
            <consortium name="The Broad Institute Genome Sequencing Center for Infectious Disease"/>
            <person name="Wu L."/>
            <person name="Ma J."/>
        </authorList>
    </citation>
    <scope>NUCLEOTIDE SEQUENCE [LARGE SCALE GENOMIC DNA]</scope>
    <source>
        <strain evidence="2 3">JCM 17504</strain>
    </source>
</reference>
<feature type="region of interest" description="Disordered" evidence="1">
    <location>
        <begin position="76"/>
        <end position="142"/>
    </location>
</feature>
<dbReference type="GeneID" id="68615949"/>
<evidence type="ECO:0000313" key="3">
    <source>
        <dbReference type="Proteomes" id="UP001501729"/>
    </source>
</evidence>
<evidence type="ECO:0000313" key="2">
    <source>
        <dbReference type="EMBL" id="GAA5049269.1"/>
    </source>
</evidence>
<protein>
    <submittedName>
        <fullName evidence="2">Uncharacterized protein</fullName>
    </submittedName>
</protein>
<feature type="region of interest" description="Disordered" evidence="1">
    <location>
        <begin position="1"/>
        <end position="48"/>
    </location>
</feature>